<dbReference type="AlphaFoldDB" id="A0A133VLU6"/>
<protein>
    <submittedName>
        <fullName evidence="1">Uncharacterized protein</fullName>
    </submittedName>
</protein>
<dbReference type="Proteomes" id="UP000070263">
    <property type="component" value="Unassembled WGS sequence"/>
</dbReference>
<proteinExistence type="predicted"/>
<accession>A0A133VLU6</accession>
<gene>
    <name evidence="1" type="ORF">AKJ51_01475</name>
</gene>
<dbReference type="EMBL" id="LHYE01000009">
    <property type="protein sequence ID" value="KXB07391.1"/>
    <property type="molecule type" value="Genomic_DNA"/>
</dbReference>
<reference evidence="1 2" key="1">
    <citation type="journal article" date="2016" name="Sci. Rep.">
        <title>Metabolic traits of an uncultured archaeal lineage -MSBL1- from brine pools of the Red Sea.</title>
        <authorList>
            <person name="Mwirichia R."/>
            <person name="Alam I."/>
            <person name="Rashid M."/>
            <person name="Vinu M."/>
            <person name="Ba-Alawi W."/>
            <person name="Anthony Kamau A."/>
            <person name="Kamanda Ngugi D."/>
            <person name="Goker M."/>
            <person name="Klenk H.P."/>
            <person name="Bajic V."/>
            <person name="Stingl U."/>
        </authorList>
    </citation>
    <scope>NUCLEOTIDE SEQUENCE [LARGE SCALE GENOMIC DNA]</scope>
    <source>
        <strain evidence="1">SCGC-AAA382A20</strain>
    </source>
</reference>
<comment type="caution">
    <text evidence="1">The sequence shown here is derived from an EMBL/GenBank/DDBJ whole genome shotgun (WGS) entry which is preliminary data.</text>
</comment>
<organism evidence="1 2">
    <name type="scientific">candidate division MSBL1 archaeon SCGC-AAA382A20</name>
    <dbReference type="NCBI Taxonomy" id="1698280"/>
    <lineage>
        <taxon>Archaea</taxon>
        <taxon>Methanobacteriati</taxon>
        <taxon>Methanobacteriota</taxon>
        <taxon>candidate division MSBL1</taxon>
    </lineage>
</organism>
<sequence length="255" mass="29735">MTWKFESQRHALASRGIKTSINMTDVERNENYLSFHYQMDNHRGYASMNVDVSEEEIIKSLNDVDEIVGLTKEIFKNYPEIRNFYEEIPRYIMDEETYQNPYSNIIINIGLEDNFGMGSSSIGRSGFKVWWFIPELSKEELGNRMLTGIDLASTPAVAIPHEIQHTWGSHNELKQPLAEVVGTLFYLRNPEYCPQRQQEQTVGYLARGFLTEKYPQNVGKTMMNILYDYEPEMVDNILQKELHPNDYKIIKDVIS</sequence>
<evidence type="ECO:0000313" key="1">
    <source>
        <dbReference type="EMBL" id="KXB07391.1"/>
    </source>
</evidence>
<keyword evidence="2" id="KW-1185">Reference proteome</keyword>
<evidence type="ECO:0000313" key="2">
    <source>
        <dbReference type="Proteomes" id="UP000070263"/>
    </source>
</evidence>
<name>A0A133VLU6_9EURY</name>